<evidence type="ECO:0000256" key="3">
    <source>
        <dbReference type="ARBA" id="ARBA00022741"/>
    </source>
</evidence>
<dbReference type="GO" id="GO:0005524">
    <property type="term" value="F:ATP binding"/>
    <property type="evidence" value="ECO:0007669"/>
    <property type="project" value="UniProtKB-KW"/>
</dbReference>
<dbReference type="OrthoDB" id="193931at2759"/>
<dbReference type="SUPFAM" id="SSF56112">
    <property type="entry name" value="Protein kinase-like (PK-like)"/>
    <property type="match status" value="1"/>
</dbReference>
<gene>
    <name evidence="8" type="ORF">OSTQU699_LOCUS3441</name>
</gene>
<evidence type="ECO:0000256" key="6">
    <source>
        <dbReference type="SAM" id="MobiDB-lite"/>
    </source>
</evidence>
<dbReference type="PANTHER" id="PTHR24346:SF82">
    <property type="entry name" value="KP78A-RELATED"/>
    <property type="match status" value="1"/>
</dbReference>
<keyword evidence="4" id="KW-0418">Kinase</keyword>
<protein>
    <recommendedName>
        <fullName evidence="7">Protein kinase domain-containing protein</fullName>
    </recommendedName>
</protein>
<dbReference type="GO" id="GO:0035556">
    <property type="term" value="P:intracellular signal transduction"/>
    <property type="evidence" value="ECO:0007669"/>
    <property type="project" value="TreeGrafter"/>
</dbReference>
<dbReference type="CDD" id="cd14003">
    <property type="entry name" value="STKc_AMPK-like"/>
    <property type="match status" value="1"/>
</dbReference>
<evidence type="ECO:0000256" key="1">
    <source>
        <dbReference type="ARBA" id="ARBA00022527"/>
    </source>
</evidence>
<dbReference type="Gene3D" id="1.10.510.10">
    <property type="entry name" value="Transferase(Phosphotransferase) domain 1"/>
    <property type="match status" value="1"/>
</dbReference>
<sequence>MDAPGSSGEAHEGMRRRNGVAVGPGGRYQLGRNLNEGHFGKVMLAYDNEKNQYVAIKFIPRGPQVTQYVEREILNHRTLCQTHIIAFKEVFVTDLHLCIVMEYAAGGDMHQYILRHKCLPEQCARWFFQQLMIAIEYCHLRHVVNRDIKLENILLDREERLLKVCDFGFSKGSNDSEPNTCVGTPSYLAPEVLRNPLNQKCYNGKRVDIWTCGVCLFVMLYGYYPFDDPYDNSPNKTKKMLARIARGVVAIPEQQYRPMGDHRQPVPISEDCRDLLAGILESNPSRRMTMDQIMRHPWFQRDLPEGALKYNEGVEQIDEDLIARIRGLQSVEEVKAIVNYARAGGEAR</sequence>
<accession>A0A8S1IVH1</accession>
<dbReference type="PANTHER" id="PTHR24346">
    <property type="entry name" value="MAP/MICROTUBULE AFFINITY-REGULATING KINASE"/>
    <property type="match status" value="1"/>
</dbReference>
<evidence type="ECO:0000256" key="4">
    <source>
        <dbReference type="ARBA" id="ARBA00022777"/>
    </source>
</evidence>
<dbReference type="GO" id="GO:0005737">
    <property type="term" value="C:cytoplasm"/>
    <property type="evidence" value="ECO:0007669"/>
    <property type="project" value="TreeGrafter"/>
</dbReference>
<evidence type="ECO:0000313" key="8">
    <source>
        <dbReference type="EMBL" id="CAD7698081.1"/>
    </source>
</evidence>
<dbReference type="EMBL" id="CAJHUC010000755">
    <property type="protein sequence ID" value="CAD7698081.1"/>
    <property type="molecule type" value="Genomic_DNA"/>
</dbReference>
<keyword evidence="9" id="KW-1185">Reference proteome</keyword>
<keyword evidence="5" id="KW-0067">ATP-binding</keyword>
<name>A0A8S1IVH1_9CHLO</name>
<dbReference type="InterPro" id="IPR000719">
    <property type="entry name" value="Prot_kinase_dom"/>
</dbReference>
<dbReference type="AlphaFoldDB" id="A0A8S1IVH1"/>
<evidence type="ECO:0000259" key="7">
    <source>
        <dbReference type="PROSITE" id="PS50011"/>
    </source>
</evidence>
<evidence type="ECO:0000256" key="5">
    <source>
        <dbReference type="ARBA" id="ARBA00022840"/>
    </source>
</evidence>
<comment type="caution">
    <text evidence="8">The sequence shown here is derived from an EMBL/GenBank/DDBJ whole genome shotgun (WGS) entry which is preliminary data.</text>
</comment>
<proteinExistence type="predicted"/>
<evidence type="ECO:0000313" key="9">
    <source>
        <dbReference type="Proteomes" id="UP000708148"/>
    </source>
</evidence>
<dbReference type="FunFam" id="1.10.510.10:FF:000571">
    <property type="entry name" value="Maternal embryonic leucine zipper kinase"/>
    <property type="match status" value="1"/>
</dbReference>
<reference evidence="8" key="1">
    <citation type="submission" date="2020-12" db="EMBL/GenBank/DDBJ databases">
        <authorList>
            <person name="Iha C."/>
        </authorList>
    </citation>
    <scope>NUCLEOTIDE SEQUENCE</scope>
</reference>
<feature type="domain" description="Protein kinase" evidence="7">
    <location>
        <begin position="28"/>
        <end position="299"/>
    </location>
</feature>
<keyword evidence="1" id="KW-0723">Serine/threonine-protein kinase</keyword>
<keyword evidence="3" id="KW-0547">Nucleotide-binding</keyword>
<evidence type="ECO:0000256" key="2">
    <source>
        <dbReference type="ARBA" id="ARBA00022679"/>
    </source>
</evidence>
<dbReference type="SMART" id="SM00220">
    <property type="entry name" value="S_TKc"/>
    <property type="match status" value="1"/>
</dbReference>
<dbReference type="InterPro" id="IPR011009">
    <property type="entry name" value="Kinase-like_dom_sf"/>
</dbReference>
<dbReference type="GO" id="GO:0004674">
    <property type="term" value="F:protein serine/threonine kinase activity"/>
    <property type="evidence" value="ECO:0007669"/>
    <property type="project" value="UniProtKB-KW"/>
</dbReference>
<dbReference type="Proteomes" id="UP000708148">
    <property type="component" value="Unassembled WGS sequence"/>
</dbReference>
<dbReference type="PROSITE" id="PS50011">
    <property type="entry name" value="PROTEIN_KINASE_DOM"/>
    <property type="match status" value="1"/>
</dbReference>
<organism evidence="8 9">
    <name type="scientific">Ostreobium quekettii</name>
    <dbReference type="NCBI Taxonomy" id="121088"/>
    <lineage>
        <taxon>Eukaryota</taxon>
        <taxon>Viridiplantae</taxon>
        <taxon>Chlorophyta</taxon>
        <taxon>core chlorophytes</taxon>
        <taxon>Ulvophyceae</taxon>
        <taxon>TCBD clade</taxon>
        <taxon>Bryopsidales</taxon>
        <taxon>Ostreobineae</taxon>
        <taxon>Ostreobiaceae</taxon>
        <taxon>Ostreobium</taxon>
    </lineage>
</organism>
<dbReference type="Pfam" id="PF00069">
    <property type="entry name" value="Pkinase"/>
    <property type="match status" value="1"/>
</dbReference>
<keyword evidence="2" id="KW-0808">Transferase</keyword>
<feature type="region of interest" description="Disordered" evidence="6">
    <location>
        <begin position="1"/>
        <end position="24"/>
    </location>
</feature>